<dbReference type="STRING" id="1533.SAMN05443638_10769"/>
<accession>A0A1M4VCT2</accession>
<dbReference type="GO" id="GO:0004175">
    <property type="term" value="F:endopeptidase activity"/>
    <property type="evidence" value="ECO:0007669"/>
    <property type="project" value="TreeGrafter"/>
</dbReference>
<reference evidence="2 3" key="1">
    <citation type="submission" date="2016-11" db="EMBL/GenBank/DDBJ databases">
        <authorList>
            <person name="Jaros S."/>
            <person name="Januszkiewicz K."/>
            <person name="Wedrychowicz H."/>
        </authorList>
    </citation>
    <scope>NUCLEOTIDE SEQUENCE [LARGE SCALE GENOMIC DNA]</scope>
    <source>
        <strain evidence="2 3">DSM 2631</strain>
    </source>
</reference>
<dbReference type="EMBL" id="FQVM01000007">
    <property type="protein sequence ID" value="SHE66756.1"/>
    <property type="molecule type" value="Genomic_DNA"/>
</dbReference>
<evidence type="ECO:0000313" key="2">
    <source>
        <dbReference type="EMBL" id="SHE66756.1"/>
    </source>
</evidence>
<name>A0A1M4VCT2_9CLOT</name>
<dbReference type="Gene3D" id="3.90.226.10">
    <property type="entry name" value="2-enoyl-CoA Hydratase, Chain A, domain 1"/>
    <property type="match status" value="1"/>
</dbReference>
<sequence>MKSNFGKVMFMIFFSIIISMGIQTKEVFSYSEDKNYKEDIVLKNLTEEEKLEDFNYLTNIFLENYPYFNSAEKKTSFIWKENIDLFKKAIKNTNSNTEFYDVLNKILNTLQNIHTNIISPDYIKHLTNNYNNSSFKVWKNILNNQSVVKKNEQWQQLLKSKSDNSYETIPVSFYYVEGKYLAYDLGDIPCNVFGVNKGDELLEVNGIKIDNYVKGLIDKSILKYDYIRKKNYIDYLTFKESDKFTLKLKIKSINKVKELNIESGFYKENKYQLSGTNFKENVYTEKINSDIAYMAIQSFDYSRVEKDNKIIRSFLEEVKNYKNLIIDIRGNGGGSDSYWIENIVKPLILEPIKFEYKCIYKNGDYIKPFIEDRLGIKAQWLKNKNYKYIDKNLKEIFNNLEDDFYNYNDFKIEINPEKNNINFKGKIYLLVNEEVYSSAENFSVFCKSNNFATLVGTTTGGDGIGMDPALVSLPNSGLVIRFPLELGIAPDNTINEETHTFPNIYIEEKEENFIKKLDWEKNKNEDTLSKYDNTLNVLINICK</sequence>
<evidence type="ECO:0000259" key="1">
    <source>
        <dbReference type="Pfam" id="PF03572"/>
    </source>
</evidence>
<feature type="domain" description="Tail specific protease" evidence="1">
    <location>
        <begin position="290"/>
        <end position="503"/>
    </location>
</feature>
<protein>
    <submittedName>
        <fullName evidence="2">Peptidase family S41</fullName>
    </submittedName>
</protein>
<dbReference type="GO" id="GO:0008236">
    <property type="term" value="F:serine-type peptidase activity"/>
    <property type="evidence" value="ECO:0007669"/>
    <property type="project" value="InterPro"/>
</dbReference>
<dbReference type="SUPFAM" id="SSF52096">
    <property type="entry name" value="ClpP/crotonase"/>
    <property type="match status" value="1"/>
</dbReference>
<keyword evidence="3" id="KW-1185">Reference proteome</keyword>
<dbReference type="Proteomes" id="UP000184035">
    <property type="component" value="Unassembled WGS sequence"/>
</dbReference>
<dbReference type="AlphaFoldDB" id="A0A1M4VCT2"/>
<proteinExistence type="predicted"/>
<dbReference type="InterPro" id="IPR005151">
    <property type="entry name" value="Tail-specific_protease"/>
</dbReference>
<dbReference type="InterPro" id="IPR029045">
    <property type="entry name" value="ClpP/crotonase-like_dom_sf"/>
</dbReference>
<dbReference type="RefSeq" id="WP_072894427.1">
    <property type="nucleotide sequence ID" value="NZ_FQVM01000007.1"/>
</dbReference>
<dbReference type="Gene3D" id="3.30.750.44">
    <property type="match status" value="1"/>
</dbReference>
<organism evidence="2 3">
    <name type="scientific">Clostridium fallax</name>
    <dbReference type="NCBI Taxonomy" id="1533"/>
    <lineage>
        <taxon>Bacteria</taxon>
        <taxon>Bacillati</taxon>
        <taxon>Bacillota</taxon>
        <taxon>Clostridia</taxon>
        <taxon>Eubacteriales</taxon>
        <taxon>Clostridiaceae</taxon>
        <taxon>Clostridium</taxon>
    </lineage>
</organism>
<dbReference type="Pfam" id="PF03572">
    <property type="entry name" value="Peptidase_S41"/>
    <property type="match status" value="1"/>
</dbReference>
<gene>
    <name evidence="2" type="ORF">SAMN05443638_10769</name>
</gene>
<dbReference type="GO" id="GO:0006508">
    <property type="term" value="P:proteolysis"/>
    <property type="evidence" value="ECO:0007669"/>
    <property type="project" value="InterPro"/>
</dbReference>
<dbReference type="OrthoDB" id="1653205at2"/>
<dbReference type="PANTHER" id="PTHR32060">
    <property type="entry name" value="TAIL-SPECIFIC PROTEASE"/>
    <property type="match status" value="1"/>
</dbReference>
<evidence type="ECO:0000313" key="3">
    <source>
        <dbReference type="Proteomes" id="UP000184035"/>
    </source>
</evidence>
<dbReference type="PANTHER" id="PTHR32060:SF22">
    <property type="entry name" value="CARBOXYL-TERMINAL-PROCESSING PEPTIDASE 3, CHLOROPLASTIC"/>
    <property type="match status" value="1"/>
</dbReference>